<dbReference type="SUPFAM" id="SSF51695">
    <property type="entry name" value="PLC-like phosphodiesterases"/>
    <property type="match status" value="1"/>
</dbReference>
<dbReference type="OrthoDB" id="7984201at2759"/>
<organism evidence="2 3">
    <name type="scientific">Schizopora paradoxa</name>
    <dbReference type="NCBI Taxonomy" id="27342"/>
    <lineage>
        <taxon>Eukaryota</taxon>
        <taxon>Fungi</taxon>
        <taxon>Dikarya</taxon>
        <taxon>Basidiomycota</taxon>
        <taxon>Agaricomycotina</taxon>
        <taxon>Agaricomycetes</taxon>
        <taxon>Hymenochaetales</taxon>
        <taxon>Schizoporaceae</taxon>
        <taxon>Schizopora</taxon>
    </lineage>
</organism>
<dbReference type="Gene3D" id="3.20.20.190">
    <property type="entry name" value="Phosphatidylinositol (PI) phosphodiesterase"/>
    <property type="match status" value="1"/>
</dbReference>
<reference evidence="2 3" key="1">
    <citation type="submission" date="2015-04" db="EMBL/GenBank/DDBJ databases">
        <title>Complete genome sequence of Schizopora paradoxa KUC8140, a cosmopolitan wood degrader in East Asia.</title>
        <authorList>
            <consortium name="DOE Joint Genome Institute"/>
            <person name="Min B."/>
            <person name="Park H."/>
            <person name="Jang Y."/>
            <person name="Kim J.-J."/>
            <person name="Kim K.H."/>
            <person name="Pangilinan J."/>
            <person name="Lipzen A."/>
            <person name="Riley R."/>
            <person name="Grigoriev I.V."/>
            <person name="Spatafora J.W."/>
            <person name="Choi I.-G."/>
        </authorList>
    </citation>
    <scope>NUCLEOTIDE SEQUENCE [LARGE SCALE GENOMIC DNA]</scope>
    <source>
        <strain evidence="2 3">KUC8140</strain>
    </source>
</reference>
<dbReference type="InParanoid" id="A0A0H2S8X1"/>
<evidence type="ECO:0000313" key="3">
    <source>
        <dbReference type="Proteomes" id="UP000053477"/>
    </source>
</evidence>
<dbReference type="Pfam" id="PF26146">
    <property type="entry name" value="PI-PLC_X"/>
    <property type="match status" value="1"/>
</dbReference>
<dbReference type="EMBL" id="KQ085882">
    <property type="protein sequence ID" value="KLO20697.1"/>
    <property type="molecule type" value="Genomic_DNA"/>
</dbReference>
<dbReference type="Proteomes" id="UP000053477">
    <property type="component" value="Unassembled WGS sequence"/>
</dbReference>
<dbReference type="STRING" id="27342.A0A0H2S8X1"/>
<evidence type="ECO:0000256" key="1">
    <source>
        <dbReference type="SAM" id="MobiDB-lite"/>
    </source>
</evidence>
<dbReference type="GO" id="GO:0006629">
    <property type="term" value="P:lipid metabolic process"/>
    <property type="evidence" value="ECO:0007669"/>
    <property type="project" value="InterPro"/>
</dbReference>
<evidence type="ECO:0000313" key="2">
    <source>
        <dbReference type="EMBL" id="KLO20697.1"/>
    </source>
</evidence>
<sequence length="375" mass="39865">MLFSTRRTRVAAQAALAVLAPFLLPTSPVSALSLQRRATTCNGHPEASLCSRLYSNVSFVGAHDSYAVGVNNLATNQDYDVTQQLNDGIRMLQMQAHNQSGVIRLCHTSCLLFDGGSLQDYLGKVKTWLDGNPNDVVTLLIVNSDDLPPSQYDTVFQAAGLVNISYAPPQATVPISQWPTLGSLIDNGTRLITFMDAEADFTSVPYIIDEFTNVWETAFDVTDPTFDCNVNRTKGDTTTEMYLINHFLDEVVSVIATSIAPNKGALNTTNAASGAGSLGAQASECGAEYGRSPNFMLVDFYEYGGGSVFEVAATLNGVTYDPTTPIATPIPDSSTSNTTSTSSGAGTTLLRGPGGMWGWTVPLAVGCAIGAWNVL</sequence>
<proteinExistence type="predicted"/>
<accession>A0A0H2S8X1</accession>
<feature type="region of interest" description="Disordered" evidence="1">
    <location>
        <begin position="327"/>
        <end position="346"/>
    </location>
</feature>
<name>A0A0H2S8X1_9AGAM</name>
<dbReference type="InterPro" id="IPR051057">
    <property type="entry name" value="PI-PLC_domain"/>
</dbReference>
<keyword evidence="3" id="KW-1185">Reference proteome</keyword>
<dbReference type="PANTHER" id="PTHR13593">
    <property type="match status" value="1"/>
</dbReference>
<protein>
    <submittedName>
        <fullName evidence="2">PLC-like phosphodiesterase</fullName>
    </submittedName>
</protein>
<dbReference type="AlphaFoldDB" id="A0A0H2S8X1"/>
<dbReference type="PANTHER" id="PTHR13593:SF140">
    <property type="entry name" value="PLC-LIKE PHOSPHODIESTERASE"/>
    <property type="match status" value="1"/>
</dbReference>
<gene>
    <name evidence="2" type="ORF">SCHPADRAFT_816478</name>
</gene>
<dbReference type="GO" id="GO:0008081">
    <property type="term" value="F:phosphoric diester hydrolase activity"/>
    <property type="evidence" value="ECO:0007669"/>
    <property type="project" value="InterPro"/>
</dbReference>
<dbReference type="InterPro" id="IPR017946">
    <property type="entry name" value="PLC-like_Pdiesterase_TIM-brl"/>
</dbReference>